<dbReference type="AlphaFoldDB" id="A0A498JPK7"/>
<evidence type="ECO:0000313" key="2">
    <source>
        <dbReference type="EMBL" id="RXH95522.1"/>
    </source>
</evidence>
<feature type="compositionally biased region" description="Basic residues" evidence="1">
    <location>
        <begin position="151"/>
        <end position="172"/>
    </location>
</feature>
<protein>
    <submittedName>
        <fullName evidence="2">Uncharacterized protein</fullName>
    </submittedName>
</protein>
<dbReference type="Proteomes" id="UP000290289">
    <property type="component" value="Chromosome 6"/>
</dbReference>
<sequence>MFKFKNGYCKVNIDDVQSIFEIPNRGREAPQSTRDCRIPKPKENKFVDNYFSGMTRIGRREIAQAIQVAFDTGTTERDQDVACLIILYLLNTNLLGSSVEKLPWSLAKNCNFIDNIDQYNSEVDNAKQIEDLIEQRPEDVDDDFVNPPPASKKKKMEKKVAKKGPTAKKAKPSNKLVFHAEEGETVVGPKQVANKDEIVVAPKLLKAASFQTRRAMQTGILLKEFASDATFVSLSRKFTCNNL</sequence>
<accession>A0A498JPK7</accession>
<reference evidence="2 3" key="1">
    <citation type="submission" date="2018-10" db="EMBL/GenBank/DDBJ databases">
        <title>A high-quality apple genome assembly.</title>
        <authorList>
            <person name="Hu J."/>
        </authorList>
    </citation>
    <scope>NUCLEOTIDE SEQUENCE [LARGE SCALE GENOMIC DNA]</scope>
    <source>
        <strain evidence="3">cv. HFTH1</strain>
        <tissue evidence="2">Young leaf</tissue>
    </source>
</reference>
<evidence type="ECO:0000256" key="1">
    <source>
        <dbReference type="SAM" id="MobiDB-lite"/>
    </source>
</evidence>
<name>A0A498JPK7_MALDO</name>
<comment type="caution">
    <text evidence="2">The sequence shown here is derived from an EMBL/GenBank/DDBJ whole genome shotgun (WGS) entry which is preliminary data.</text>
</comment>
<dbReference type="EMBL" id="RDQH01000332">
    <property type="protein sequence ID" value="RXH95522.1"/>
    <property type="molecule type" value="Genomic_DNA"/>
</dbReference>
<keyword evidence="3" id="KW-1185">Reference proteome</keyword>
<proteinExistence type="predicted"/>
<feature type="region of interest" description="Disordered" evidence="1">
    <location>
        <begin position="139"/>
        <end position="173"/>
    </location>
</feature>
<dbReference type="STRING" id="3750.A0A498JPK7"/>
<gene>
    <name evidence="2" type="ORF">DVH24_008022</name>
</gene>
<organism evidence="2 3">
    <name type="scientific">Malus domestica</name>
    <name type="common">Apple</name>
    <name type="synonym">Pyrus malus</name>
    <dbReference type="NCBI Taxonomy" id="3750"/>
    <lineage>
        <taxon>Eukaryota</taxon>
        <taxon>Viridiplantae</taxon>
        <taxon>Streptophyta</taxon>
        <taxon>Embryophyta</taxon>
        <taxon>Tracheophyta</taxon>
        <taxon>Spermatophyta</taxon>
        <taxon>Magnoliopsida</taxon>
        <taxon>eudicotyledons</taxon>
        <taxon>Gunneridae</taxon>
        <taxon>Pentapetalae</taxon>
        <taxon>rosids</taxon>
        <taxon>fabids</taxon>
        <taxon>Rosales</taxon>
        <taxon>Rosaceae</taxon>
        <taxon>Amygdaloideae</taxon>
        <taxon>Maleae</taxon>
        <taxon>Malus</taxon>
    </lineage>
</organism>
<evidence type="ECO:0000313" key="3">
    <source>
        <dbReference type="Proteomes" id="UP000290289"/>
    </source>
</evidence>